<comment type="caution">
    <text evidence="2">The sequence shown here is derived from an EMBL/GenBank/DDBJ whole genome shotgun (WGS) entry which is preliminary data.</text>
</comment>
<proteinExistence type="predicted"/>
<dbReference type="EMBL" id="RDQH01000333">
    <property type="protein sequence ID" value="RXH93468.1"/>
    <property type="molecule type" value="Genomic_DNA"/>
</dbReference>
<evidence type="ECO:0000313" key="2">
    <source>
        <dbReference type="EMBL" id="RXH93468.1"/>
    </source>
</evidence>
<gene>
    <name evidence="2" type="ORF">DVH24_014044</name>
</gene>
<dbReference type="PANTHER" id="PTHR34115:SF6">
    <property type="entry name" value="PROTEIN, PUTATIVE-RELATED"/>
    <property type="match status" value="1"/>
</dbReference>
<sequence>MESRERRADFAVWRSSSSSNKVSKWNHIKLRRKTKNKRLYFLHITAVSAYIFLCLQLITMRQPSATNICPQASIIEGWPFSTSARLVLKGFISSMPWHAIFAFLNPLLIGVLQVKCQGANVSPFDTHPRVMWIFLSTTLVYCFAFAANIKSRRNCTTIFYSRMSGHIALLTGSLSSVSLVSIFFPSVLDERLVFFSWIIMPLIVGRTLIRRMCQNICKSTMNAVIIVYSIWQGFARRMEQPQLPM</sequence>
<feature type="transmembrane region" description="Helical" evidence="1">
    <location>
        <begin position="167"/>
        <end position="186"/>
    </location>
</feature>
<feature type="transmembrane region" description="Helical" evidence="1">
    <location>
        <begin position="39"/>
        <end position="58"/>
    </location>
</feature>
<accession>A0A498JCK1</accession>
<organism evidence="2 3">
    <name type="scientific">Malus domestica</name>
    <name type="common">Apple</name>
    <name type="synonym">Pyrus malus</name>
    <dbReference type="NCBI Taxonomy" id="3750"/>
    <lineage>
        <taxon>Eukaryota</taxon>
        <taxon>Viridiplantae</taxon>
        <taxon>Streptophyta</taxon>
        <taxon>Embryophyta</taxon>
        <taxon>Tracheophyta</taxon>
        <taxon>Spermatophyta</taxon>
        <taxon>Magnoliopsida</taxon>
        <taxon>eudicotyledons</taxon>
        <taxon>Gunneridae</taxon>
        <taxon>Pentapetalae</taxon>
        <taxon>rosids</taxon>
        <taxon>fabids</taxon>
        <taxon>Rosales</taxon>
        <taxon>Rosaceae</taxon>
        <taxon>Amygdaloideae</taxon>
        <taxon>Maleae</taxon>
        <taxon>Malus</taxon>
    </lineage>
</organism>
<evidence type="ECO:0000313" key="3">
    <source>
        <dbReference type="Proteomes" id="UP000290289"/>
    </source>
</evidence>
<dbReference type="InterPro" id="IPR053258">
    <property type="entry name" value="Ca-permeable_cation_channel"/>
</dbReference>
<feature type="transmembrane region" description="Helical" evidence="1">
    <location>
        <begin position="130"/>
        <end position="147"/>
    </location>
</feature>
<dbReference type="AlphaFoldDB" id="A0A498JCK1"/>
<protein>
    <submittedName>
        <fullName evidence="2">Uncharacterized protein</fullName>
    </submittedName>
</protein>
<dbReference type="Proteomes" id="UP000290289">
    <property type="component" value="Chromosome 7"/>
</dbReference>
<reference evidence="2 3" key="1">
    <citation type="submission" date="2018-10" db="EMBL/GenBank/DDBJ databases">
        <title>A high-quality apple genome assembly.</title>
        <authorList>
            <person name="Hu J."/>
        </authorList>
    </citation>
    <scope>NUCLEOTIDE SEQUENCE [LARGE SCALE GENOMIC DNA]</scope>
    <source>
        <strain evidence="3">cv. HFTH1</strain>
        <tissue evidence="2">Young leaf</tissue>
    </source>
</reference>
<keyword evidence="1" id="KW-0472">Membrane</keyword>
<name>A0A498JCK1_MALDO</name>
<keyword evidence="3" id="KW-1185">Reference proteome</keyword>
<keyword evidence="1" id="KW-1133">Transmembrane helix</keyword>
<evidence type="ECO:0000256" key="1">
    <source>
        <dbReference type="SAM" id="Phobius"/>
    </source>
</evidence>
<dbReference type="PANTHER" id="PTHR34115">
    <property type="entry name" value="PROTEIN, PUTATIVE-RELATED"/>
    <property type="match status" value="1"/>
</dbReference>
<feature type="transmembrane region" description="Helical" evidence="1">
    <location>
        <begin position="192"/>
        <end position="209"/>
    </location>
</feature>
<keyword evidence="1" id="KW-0812">Transmembrane</keyword>